<dbReference type="GO" id="GO:0016788">
    <property type="term" value="F:hydrolase activity, acting on ester bonds"/>
    <property type="evidence" value="ECO:0007669"/>
    <property type="project" value="InterPro"/>
</dbReference>
<organism evidence="3 4">
    <name type="scientific">Ganoderma sinense ZZ0214-1</name>
    <dbReference type="NCBI Taxonomy" id="1077348"/>
    <lineage>
        <taxon>Eukaryota</taxon>
        <taxon>Fungi</taxon>
        <taxon>Dikarya</taxon>
        <taxon>Basidiomycota</taxon>
        <taxon>Agaricomycotina</taxon>
        <taxon>Agaricomycetes</taxon>
        <taxon>Polyporales</taxon>
        <taxon>Polyporaceae</taxon>
        <taxon>Ganoderma</taxon>
    </lineage>
</organism>
<protein>
    <recommendedName>
        <fullName evidence="5">SGNH hydrolase-type esterase domain-containing protein</fullName>
    </recommendedName>
</protein>
<dbReference type="AlphaFoldDB" id="A0A2G8SJ61"/>
<sequence length="298" mass="32982">MLSKLFLVTALASAAFAASNCPSKRATPADLQHANFWFAFGDSYTARGFSTTGTIPAPGNPMGNPAYPGATGVGANWIDFDTVEFNKSLILTYDYAVGGATINGSLVAPTLKTRDFITQVNDFEGQVAKKPATAPWTSKNAMFSIWFGINDINNSYDKGGDRGAFSDTLINQYFNQVQRLYIRTFVPCVPPIYRTPHMLTKSQSTRDLQKSVMDGYNYRLAVRVHSWASQHPGVKAYIWDANVSFNDVLNDPKKYGFSNITSYGKKGDFWANNFHPSSQAHHIWAQDVATVLKDTVWL</sequence>
<dbReference type="InterPro" id="IPR051058">
    <property type="entry name" value="GDSL_Est/Lipase"/>
</dbReference>
<dbReference type="Gene3D" id="3.40.50.1110">
    <property type="entry name" value="SGNH hydrolase"/>
    <property type="match status" value="1"/>
</dbReference>
<keyword evidence="2" id="KW-0732">Signal</keyword>
<evidence type="ECO:0000313" key="4">
    <source>
        <dbReference type="Proteomes" id="UP000230002"/>
    </source>
</evidence>
<gene>
    <name evidence="3" type="ORF">GSI_04382</name>
</gene>
<keyword evidence="1" id="KW-0378">Hydrolase</keyword>
<feature type="chain" id="PRO_5013607417" description="SGNH hydrolase-type esterase domain-containing protein" evidence="2">
    <location>
        <begin position="18"/>
        <end position="298"/>
    </location>
</feature>
<reference evidence="3 4" key="1">
    <citation type="journal article" date="2015" name="Sci. Rep.">
        <title>Chromosome-level genome map provides insights into diverse defense mechanisms in the medicinal fungus Ganoderma sinense.</title>
        <authorList>
            <person name="Zhu Y."/>
            <person name="Xu J."/>
            <person name="Sun C."/>
            <person name="Zhou S."/>
            <person name="Xu H."/>
            <person name="Nelson D.R."/>
            <person name="Qian J."/>
            <person name="Song J."/>
            <person name="Luo H."/>
            <person name="Xiang L."/>
            <person name="Li Y."/>
            <person name="Xu Z."/>
            <person name="Ji A."/>
            <person name="Wang L."/>
            <person name="Lu S."/>
            <person name="Hayward A."/>
            <person name="Sun W."/>
            <person name="Li X."/>
            <person name="Schwartz D.C."/>
            <person name="Wang Y."/>
            <person name="Chen S."/>
        </authorList>
    </citation>
    <scope>NUCLEOTIDE SEQUENCE [LARGE SCALE GENOMIC DNA]</scope>
    <source>
        <strain evidence="3 4">ZZ0214-1</strain>
    </source>
</reference>
<dbReference type="Proteomes" id="UP000230002">
    <property type="component" value="Unassembled WGS sequence"/>
</dbReference>
<dbReference type="STRING" id="1077348.A0A2G8SJ61"/>
<dbReference type="CDD" id="cd01846">
    <property type="entry name" value="fatty_acyltransferase_like"/>
    <property type="match status" value="1"/>
</dbReference>
<dbReference type="OrthoDB" id="1600564at2759"/>
<dbReference type="InterPro" id="IPR001087">
    <property type="entry name" value="GDSL"/>
</dbReference>
<dbReference type="Pfam" id="PF00657">
    <property type="entry name" value="Lipase_GDSL"/>
    <property type="match status" value="1"/>
</dbReference>
<keyword evidence="4" id="KW-1185">Reference proteome</keyword>
<evidence type="ECO:0000313" key="3">
    <source>
        <dbReference type="EMBL" id="PIL33757.1"/>
    </source>
</evidence>
<dbReference type="PANTHER" id="PTHR45648">
    <property type="entry name" value="GDSL LIPASE/ACYLHYDROLASE FAMILY PROTEIN (AFU_ORTHOLOGUE AFUA_4G14700)"/>
    <property type="match status" value="1"/>
</dbReference>
<accession>A0A2G8SJ61</accession>
<dbReference type="PANTHER" id="PTHR45648:SF22">
    <property type="entry name" value="GDSL LIPASE_ACYLHYDROLASE FAMILY PROTEIN (AFU_ORTHOLOGUE AFUA_4G14700)"/>
    <property type="match status" value="1"/>
</dbReference>
<proteinExistence type="predicted"/>
<name>A0A2G8SJ61_9APHY</name>
<comment type="caution">
    <text evidence="3">The sequence shown here is derived from an EMBL/GenBank/DDBJ whole genome shotgun (WGS) entry which is preliminary data.</text>
</comment>
<dbReference type="SUPFAM" id="SSF52266">
    <property type="entry name" value="SGNH hydrolase"/>
    <property type="match status" value="1"/>
</dbReference>
<dbReference type="EMBL" id="AYKW01000007">
    <property type="protein sequence ID" value="PIL33757.1"/>
    <property type="molecule type" value="Genomic_DNA"/>
</dbReference>
<evidence type="ECO:0000256" key="2">
    <source>
        <dbReference type="SAM" id="SignalP"/>
    </source>
</evidence>
<dbReference type="InterPro" id="IPR036514">
    <property type="entry name" value="SGNH_hydro_sf"/>
</dbReference>
<evidence type="ECO:0000256" key="1">
    <source>
        <dbReference type="ARBA" id="ARBA00022801"/>
    </source>
</evidence>
<feature type="signal peptide" evidence="2">
    <location>
        <begin position="1"/>
        <end position="17"/>
    </location>
</feature>
<evidence type="ECO:0008006" key="5">
    <source>
        <dbReference type="Google" id="ProtNLM"/>
    </source>
</evidence>